<accession>A0A242N892</accession>
<dbReference type="AlphaFoldDB" id="A0A242N892"/>
<protein>
    <submittedName>
        <fullName evidence="1">Uncharacterized protein</fullName>
    </submittedName>
</protein>
<evidence type="ECO:0000313" key="2">
    <source>
        <dbReference type="Proteomes" id="UP000194546"/>
    </source>
</evidence>
<organism evidence="1 2">
    <name type="scientific">Caballeronia sordidicola</name>
    <name type="common">Burkholderia sordidicola</name>
    <dbReference type="NCBI Taxonomy" id="196367"/>
    <lineage>
        <taxon>Bacteria</taxon>
        <taxon>Pseudomonadati</taxon>
        <taxon>Pseudomonadota</taxon>
        <taxon>Betaproteobacteria</taxon>
        <taxon>Burkholderiales</taxon>
        <taxon>Burkholderiaceae</taxon>
        <taxon>Caballeronia</taxon>
    </lineage>
</organism>
<proteinExistence type="predicted"/>
<dbReference type="EMBL" id="NBTY01000018">
    <property type="protein sequence ID" value="OTP79833.1"/>
    <property type="molecule type" value="Genomic_DNA"/>
</dbReference>
<name>A0A242N892_CABSO</name>
<comment type="caution">
    <text evidence="1">The sequence shown here is derived from an EMBL/GenBank/DDBJ whole genome shotgun (WGS) entry which is preliminary data.</text>
</comment>
<sequence>MLHCGGQFARSRGARLAPYPRPGALLGTYICASFDANRV</sequence>
<evidence type="ECO:0000313" key="1">
    <source>
        <dbReference type="EMBL" id="OTP79833.1"/>
    </source>
</evidence>
<gene>
    <name evidence="1" type="ORF">PAMC26510_04865</name>
</gene>
<reference evidence="1 2" key="1">
    <citation type="submission" date="2017-03" db="EMBL/GenBank/DDBJ databases">
        <title>Genome analysis of strain PAMC 26510.</title>
        <authorList>
            <person name="Oh H.-M."/>
            <person name="Yang J.-A."/>
        </authorList>
    </citation>
    <scope>NUCLEOTIDE SEQUENCE [LARGE SCALE GENOMIC DNA]</scope>
    <source>
        <strain evidence="1 2">PAMC 26510</strain>
    </source>
</reference>
<dbReference type="Proteomes" id="UP000194546">
    <property type="component" value="Unassembled WGS sequence"/>
</dbReference>